<comment type="subcellular location">
    <subcellularLocation>
        <location evidence="1">Cell membrane</location>
        <topology evidence="1">Multi-pass membrane protein</topology>
    </subcellularLocation>
</comment>
<dbReference type="InterPro" id="IPR038731">
    <property type="entry name" value="RgtA/B/C-like"/>
</dbReference>
<evidence type="ECO:0000256" key="2">
    <source>
        <dbReference type="ARBA" id="ARBA00022475"/>
    </source>
</evidence>
<organism evidence="12 13">
    <name type="scientific">Actinomycetospora rhizophila</name>
    <dbReference type="NCBI Taxonomy" id="1416876"/>
    <lineage>
        <taxon>Bacteria</taxon>
        <taxon>Bacillati</taxon>
        <taxon>Actinomycetota</taxon>
        <taxon>Actinomycetes</taxon>
        <taxon>Pseudonocardiales</taxon>
        <taxon>Pseudonocardiaceae</taxon>
        <taxon>Actinomycetospora</taxon>
    </lineage>
</organism>
<feature type="transmembrane region" description="Helical" evidence="9">
    <location>
        <begin position="198"/>
        <end position="215"/>
    </location>
</feature>
<sequence>MTVHDGLTTALRVPRRAPAPAHAAPRRLRALVAGRRDDPRWVRPSLIALLVGTAVLYLWDLGASGFANTYYAAAVQAGTQSWKAWLFGSMDASNFITVDKPPAALWVMGLAGRTFGFSSWSLLAPQALMGVAAVGLLYLTVRRWSGPGAGLLAGATLALTPVAVLMFRFDNPDALLVLCLVAAAYAVVRAVDAAATRAGTWWTAAAGALIGLGFLTKMMQAFLVLPALAAVLLLAPAAPLRRRLVRLGAGALALVASVGWYVLLVDLWPTASRPYIGGSTDNTLLDLVLGYNGLGRLLGGEGNGGGGGGGGGTGFGGSTGIGRMFNDAFGGQISWLLPAALVALVAGLWLTRRAPRTDRTRAALVLWGGWLVVTGLVFSFMSGTIHAYYAVALAPGLAGALAVGGREVWRRRGHLAADLTLGLTVALTAGWSVVLLRRTPEFLPWLRWVVAIAGIVAAIGLVVPWRRLGGRVVPVVLLAALLAGAVGATASAVQTAATAHQGSIVSAGPSTGAETGGPGGGAAPAGPGGPPGGGQVPDGGRAGGPDEASTSEELTALLTSAGTRWSAATVSAQGASGLELASGTAVMAIGGFTGSDAAPSLAQFQAYVAAGDIHWFVASGGQGGGPGGGEDSVGARISEWVAAHYTTTTVGGTTVYDLTQPVG</sequence>
<feature type="transmembrane region" description="Helical" evidence="9">
    <location>
        <begin position="120"/>
        <end position="141"/>
    </location>
</feature>
<feature type="compositionally biased region" description="Gly residues" evidence="8">
    <location>
        <begin position="531"/>
        <end position="543"/>
    </location>
</feature>
<keyword evidence="7 9" id="KW-0472">Membrane</keyword>
<keyword evidence="5 9" id="KW-0812">Transmembrane</keyword>
<comment type="caution">
    <text evidence="12">The sequence shown here is derived from an EMBL/GenBank/DDBJ whole genome shotgun (WGS) entry which is preliminary data.</text>
</comment>
<dbReference type="Proteomes" id="UP001596175">
    <property type="component" value="Unassembled WGS sequence"/>
</dbReference>
<feature type="transmembrane region" description="Helical" evidence="9">
    <location>
        <begin position="41"/>
        <end position="59"/>
    </location>
</feature>
<evidence type="ECO:0000256" key="9">
    <source>
        <dbReference type="SAM" id="Phobius"/>
    </source>
</evidence>
<gene>
    <name evidence="12" type="ORF">ACFPK1_04105</name>
</gene>
<feature type="transmembrane region" description="Helical" evidence="9">
    <location>
        <begin position="445"/>
        <end position="465"/>
    </location>
</feature>
<feature type="transmembrane region" description="Helical" evidence="9">
    <location>
        <begin position="148"/>
        <end position="168"/>
    </location>
</feature>
<feature type="transmembrane region" description="Helical" evidence="9">
    <location>
        <begin position="362"/>
        <end position="381"/>
    </location>
</feature>
<keyword evidence="3 12" id="KW-0328">Glycosyltransferase</keyword>
<feature type="domain" description="Glycosyltransferase RgtA/B/C/D-like" evidence="10">
    <location>
        <begin position="99"/>
        <end position="257"/>
    </location>
</feature>
<dbReference type="PANTHER" id="PTHR33908">
    <property type="entry name" value="MANNOSYLTRANSFERASE YKCB-RELATED"/>
    <property type="match status" value="1"/>
</dbReference>
<dbReference type="GO" id="GO:0016757">
    <property type="term" value="F:glycosyltransferase activity"/>
    <property type="evidence" value="ECO:0007669"/>
    <property type="project" value="UniProtKB-KW"/>
</dbReference>
<evidence type="ECO:0000259" key="10">
    <source>
        <dbReference type="Pfam" id="PF13231"/>
    </source>
</evidence>
<feature type="transmembrane region" description="Helical" evidence="9">
    <location>
        <begin position="415"/>
        <end position="433"/>
    </location>
</feature>
<evidence type="ECO:0000259" key="11">
    <source>
        <dbReference type="Pfam" id="PF24878"/>
    </source>
</evidence>
<reference evidence="13" key="1">
    <citation type="journal article" date="2019" name="Int. J. Syst. Evol. Microbiol.">
        <title>The Global Catalogue of Microorganisms (GCM) 10K type strain sequencing project: providing services to taxonomists for standard genome sequencing and annotation.</title>
        <authorList>
            <consortium name="The Broad Institute Genomics Platform"/>
            <consortium name="The Broad Institute Genome Sequencing Center for Infectious Disease"/>
            <person name="Wu L."/>
            <person name="Ma J."/>
        </authorList>
    </citation>
    <scope>NUCLEOTIDE SEQUENCE [LARGE SCALE GENOMIC DNA]</scope>
    <source>
        <strain evidence="13">XZYJ18</strain>
    </source>
</reference>
<feature type="transmembrane region" description="Helical" evidence="9">
    <location>
        <begin position="333"/>
        <end position="350"/>
    </location>
</feature>
<evidence type="ECO:0000313" key="12">
    <source>
        <dbReference type="EMBL" id="MFC5137401.1"/>
    </source>
</evidence>
<dbReference type="InterPro" id="IPR050297">
    <property type="entry name" value="LipidA_mod_glycosyltrf_83"/>
</dbReference>
<feature type="transmembrane region" description="Helical" evidence="9">
    <location>
        <begin position="472"/>
        <end position="493"/>
    </location>
</feature>
<feature type="region of interest" description="Disordered" evidence="8">
    <location>
        <begin position="504"/>
        <end position="550"/>
    </location>
</feature>
<feature type="transmembrane region" description="Helical" evidence="9">
    <location>
        <begin position="221"/>
        <end position="240"/>
    </location>
</feature>
<keyword evidence="13" id="KW-1185">Reference proteome</keyword>
<evidence type="ECO:0000256" key="4">
    <source>
        <dbReference type="ARBA" id="ARBA00022679"/>
    </source>
</evidence>
<feature type="transmembrane region" description="Helical" evidence="9">
    <location>
        <begin position="387"/>
        <end position="403"/>
    </location>
</feature>
<dbReference type="EMBL" id="JBHSKG010000002">
    <property type="protein sequence ID" value="MFC5137401.1"/>
    <property type="molecule type" value="Genomic_DNA"/>
</dbReference>
<dbReference type="Pfam" id="PF13231">
    <property type="entry name" value="PMT_2"/>
    <property type="match status" value="1"/>
</dbReference>
<evidence type="ECO:0000313" key="13">
    <source>
        <dbReference type="Proteomes" id="UP001596175"/>
    </source>
</evidence>
<accession>A0ABV9ZA09</accession>
<protein>
    <submittedName>
        <fullName evidence="12">ArnT family glycosyltransferase</fullName>
        <ecNumber evidence="12">2.4.-.-</ecNumber>
    </submittedName>
</protein>
<keyword evidence="6 9" id="KW-1133">Transmembrane helix</keyword>
<name>A0ABV9ZA09_9PSEU</name>
<evidence type="ECO:0000256" key="8">
    <source>
        <dbReference type="SAM" id="MobiDB-lite"/>
    </source>
</evidence>
<dbReference type="InterPro" id="IPR056785">
    <property type="entry name" value="YkcA/B-like_C"/>
</dbReference>
<dbReference type="RefSeq" id="WP_378019632.1">
    <property type="nucleotide sequence ID" value="NZ_JBHSKG010000002.1"/>
</dbReference>
<dbReference type="PANTHER" id="PTHR33908:SF3">
    <property type="entry name" value="UNDECAPRENYL PHOSPHATE-ALPHA-4-AMINO-4-DEOXY-L-ARABINOSE ARABINOSYL TRANSFERASE"/>
    <property type="match status" value="1"/>
</dbReference>
<evidence type="ECO:0000256" key="6">
    <source>
        <dbReference type="ARBA" id="ARBA00022989"/>
    </source>
</evidence>
<proteinExistence type="predicted"/>
<feature type="compositionally biased region" description="Gly residues" evidence="8">
    <location>
        <begin position="514"/>
        <end position="523"/>
    </location>
</feature>
<feature type="transmembrane region" description="Helical" evidence="9">
    <location>
        <begin position="174"/>
        <end position="191"/>
    </location>
</feature>
<evidence type="ECO:0000256" key="5">
    <source>
        <dbReference type="ARBA" id="ARBA00022692"/>
    </source>
</evidence>
<dbReference type="Pfam" id="PF24878">
    <property type="entry name" value="YkcB_C"/>
    <property type="match status" value="1"/>
</dbReference>
<keyword evidence="2" id="KW-1003">Cell membrane</keyword>
<feature type="domain" description="Putative mannosyltransferase YkcA/B-like C-terminal" evidence="11">
    <location>
        <begin position="560"/>
        <end position="644"/>
    </location>
</feature>
<dbReference type="EC" id="2.4.-.-" evidence="12"/>
<evidence type="ECO:0000256" key="7">
    <source>
        <dbReference type="ARBA" id="ARBA00023136"/>
    </source>
</evidence>
<keyword evidence="4 12" id="KW-0808">Transferase</keyword>
<evidence type="ECO:0000256" key="3">
    <source>
        <dbReference type="ARBA" id="ARBA00022676"/>
    </source>
</evidence>
<evidence type="ECO:0000256" key="1">
    <source>
        <dbReference type="ARBA" id="ARBA00004651"/>
    </source>
</evidence>
<feature type="transmembrane region" description="Helical" evidence="9">
    <location>
        <begin position="247"/>
        <end position="265"/>
    </location>
</feature>